<keyword evidence="1" id="KW-1133">Transmembrane helix</keyword>
<evidence type="ECO:0000313" key="3">
    <source>
        <dbReference type="Proteomes" id="UP000094801"/>
    </source>
</evidence>
<keyword evidence="1" id="KW-0472">Membrane</keyword>
<dbReference type="InterPro" id="IPR020266">
    <property type="entry name" value="Tom6"/>
</dbReference>
<dbReference type="GO" id="GO:0030150">
    <property type="term" value="P:protein import into mitochondrial matrix"/>
    <property type="evidence" value="ECO:0007669"/>
    <property type="project" value="InterPro"/>
</dbReference>
<keyword evidence="3" id="KW-1185">Reference proteome</keyword>
<gene>
    <name evidence="2" type="ORF">CANARDRAFT_5546</name>
</gene>
<evidence type="ECO:0000313" key="2">
    <source>
        <dbReference type="EMBL" id="ODV88252.1"/>
    </source>
</evidence>
<name>A0A1E4T929_9ASCO</name>
<reference evidence="3" key="1">
    <citation type="submission" date="2016-04" db="EMBL/GenBank/DDBJ databases">
        <title>Comparative genomics of biotechnologically important yeasts.</title>
        <authorList>
            <consortium name="DOE Joint Genome Institute"/>
            <person name="Riley R."/>
            <person name="Haridas S."/>
            <person name="Wolfe K.H."/>
            <person name="Lopes M.R."/>
            <person name="Hittinger C.T."/>
            <person name="Goker M."/>
            <person name="Salamov A."/>
            <person name="Wisecaver J."/>
            <person name="Long T.M."/>
            <person name="Aerts A.L."/>
            <person name="Barry K."/>
            <person name="Choi C."/>
            <person name="Clum A."/>
            <person name="Coughlan A.Y."/>
            <person name="Deshpande S."/>
            <person name="Douglass A.P."/>
            <person name="Hanson S.J."/>
            <person name="Klenk H.-P."/>
            <person name="Labutti K."/>
            <person name="Lapidus A."/>
            <person name="Lindquist E."/>
            <person name="Lipzen A."/>
            <person name="Meier-Kolthoff J.P."/>
            <person name="Ohm R.A."/>
            <person name="Otillar R.P."/>
            <person name="Pangilinan J."/>
            <person name="Peng Y."/>
            <person name="Rokas A."/>
            <person name="Rosa C.A."/>
            <person name="Scheuner C."/>
            <person name="Sibirny A.A."/>
            <person name="Slot J.C."/>
            <person name="Stielow J.B."/>
            <person name="Sun H."/>
            <person name="Kurtzman C.P."/>
            <person name="Blackwell M."/>
            <person name="Grigoriev I.V."/>
            <person name="Jeffries T.W."/>
        </authorList>
    </citation>
    <scope>NUCLEOTIDE SEQUENCE [LARGE SCALE GENOMIC DNA]</scope>
    <source>
        <strain evidence="3">NRRL YB-2248</strain>
    </source>
</reference>
<feature type="transmembrane region" description="Helical" evidence="1">
    <location>
        <begin position="20"/>
        <end position="37"/>
    </location>
</feature>
<accession>A0A1E4T929</accession>
<dbReference type="EMBL" id="KV453847">
    <property type="protein sequence ID" value="ODV88252.1"/>
    <property type="molecule type" value="Genomic_DNA"/>
</dbReference>
<keyword evidence="1" id="KW-0812">Transmembrane</keyword>
<dbReference type="AlphaFoldDB" id="A0A1E4T929"/>
<proteinExistence type="predicted"/>
<dbReference type="Pfam" id="PF17112">
    <property type="entry name" value="Tom6"/>
    <property type="match status" value="1"/>
</dbReference>
<sequence length="50" mass="5361">MSGFQQAPQEAKSSITSNPFFSAAVNVGLFVAGVIFIQSPLMDMMVPQLQ</sequence>
<organism evidence="2 3">
    <name type="scientific">[Candida] arabinofermentans NRRL YB-2248</name>
    <dbReference type="NCBI Taxonomy" id="983967"/>
    <lineage>
        <taxon>Eukaryota</taxon>
        <taxon>Fungi</taxon>
        <taxon>Dikarya</taxon>
        <taxon>Ascomycota</taxon>
        <taxon>Saccharomycotina</taxon>
        <taxon>Pichiomycetes</taxon>
        <taxon>Pichiales</taxon>
        <taxon>Pichiaceae</taxon>
        <taxon>Ogataea</taxon>
        <taxon>Ogataea/Candida clade</taxon>
    </lineage>
</organism>
<dbReference type="GO" id="GO:0005742">
    <property type="term" value="C:mitochondrial outer membrane translocase complex"/>
    <property type="evidence" value="ECO:0007669"/>
    <property type="project" value="InterPro"/>
</dbReference>
<dbReference type="Proteomes" id="UP000094801">
    <property type="component" value="Unassembled WGS sequence"/>
</dbReference>
<evidence type="ECO:0000256" key="1">
    <source>
        <dbReference type="SAM" id="Phobius"/>
    </source>
</evidence>
<protein>
    <submittedName>
        <fullName evidence="2">Uncharacterized protein</fullName>
    </submittedName>
</protein>
<dbReference type="OrthoDB" id="3991365at2759"/>